<dbReference type="EnsemblProtists" id="EKX53087">
    <property type="protein sequence ID" value="EKX53087"/>
    <property type="gene ID" value="GUITHDRAFT_133463"/>
</dbReference>
<evidence type="ECO:0000256" key="8">
    <source>
        <dbReference type="SAM" id="MobiDB-lite"/>
    </source>
</evidence>
<evidence type="ECO:0000256" key="6">
    <source>
        <dbReference type="ARBA" id="ARBA00023128"/>
    </source>
</evidence>
<dbReference type="Gene3D" id="1.10.238.10">
    <property type="entry name" value="EF-hand"/>
    <property type="match status" value="1"/>
</dbReference>
<dbReference type="SUPFAM" id="SSF53335">
    <property type="entry name" value="S-adenosyl-L-methionine-dependent methyltransferases"/>
    <property type="match status" value="2"/>
</dbReference>
<dbReference type="GeneID" id="17309484"/>
<keyword evidence="6" id="KW-0496">Mitochondrion</keyword>
<evidence type="ECO:0000256" key="7">
    <source>
        <dbReference type="ARBA" id="ARBA00048612"/>
    </source>
</evidence>
<feature type="chain" id="PRO_5008771896" description="type II protein arginine methyltransferase" evidence="9">
    <location>
        <begin position="18"/>
        <end position="697"/>
    </location>
</feature>
<feature type="compositionally biased region" description="Low complexity" evidence="8">
    <location>
        <begin position="606"/>
        <end position="615"/>
    </location>
</feature>
<dbReference type="InterPro" id="IPR002048">
    <property type="entry name" value="EF_hand_dom"/>
</dbReference>
<reference evidence="12" key="3">
    <citation type="submission" date="2015-06" db="UniProtKB">
        <authorList>
            <consortium name="EnsemblProtists"/>
        </authorList>
    </citation>
    <scope>IDENTIFICATION</scope>
</reference>
<evidence type="ECO:0000256" key="3">
    <source>
        <dbReference type="ARBA" id="ARBA00011935"/>
    </source>
</evidence>
<proteinExistence type="inferred from homology"/>
<sequence>MVLILALVRDLRTLVRALGKNPTQEELNKLCNEVDPNGEGNVTFNTFVNVMSLPMRALETEQELLAAFQAFDKDGNGFLKDQEFALVMRTFGECLTDEEVDILLQESRPYRDEEGLINYRAYAHLLLTGGRALAACKTLGENRVRSPTALDPYTMWRSSDSMDGLTPDERRLRERLLAEATLKETTQGYQSILEESRRKIETLKNAAHAESVLKEHGKDGVGTTLGESGAVPKASKATPLTNLLKQRLAISPMTVAEYMTIALNHPEHGYYQTREVFGTQGDFTTAPEISQMFGEIMGIWVLYTWQLLGCPAKVQLIELGPGRGTMMLDIMRTCGMHRPFLEGLTVHLVEASAKLKKLQSEKLVGVGMFQKLPRMTQEIVYREVPVIPGACSIILAQEFFDCLPVHQFVHTERGWCEKMVDIAPSDSPDHLRFVLSNGPTAASKMCLLDSIIPNLASKKLNEGVELSPQSWYIARQIATRVRQSEGAALIVDYGNNECAADTLQAVKNHKFVPVLEEPGECDLTSHVDFSAIKRSALQDLLSKEDVAKVSQSAVDKVSDAVKAYQEKLSVLESEAKSKSLSQERIKEAFEQLREQVSEGDVSSKSAAAGTGAGTARGEPGDVLVHGPVTQCAFLHAMGIRERAQALYSASQEEEQQQKIIKQYERLTAPEEMGELFKVMAITCSKLKQVAGIEEPQT</sequence>
<protein>
    <recommendedName>
        <fullName evidence="3">type II protein arginine methyltransferase</fullName>
        <ecNumber evidence="3">2.1.1.320</ecNumber>
    </recommendedName>
</protein>
<feature type="signal peptide" evidence="9">
    <location>
        <begin position="1"/>
        <end position="17"/>
    </location>
</feature>
<dbReference type="Gene3D" id="3.40.50.12710">
    <property type="match status" value="1"/>
</dbReference>
<dbReference type="EC" id="2.1.1.320" evidence="3"/>
<dbReference type="FunFam" id="1.10.238.10:FF:000001">
    <property type="entry name" value="Calmodulin 1"/>
    <property type="match status" value="1"/>
</dbReference>
<dbReference type="PANTHER" id="PTHR12049:SF7">
    <property type="entry name" value="PROTEIN ARGININE METHYLTRANSFERASE NDUFAF7, MITOCHONDRIAL"/>
    <property type="match status" value="1"/>
</dbReference>
<dbReference type="eggNOG" id="KOG2901">
    <property type="taxonomic scope" value="Eukaryota"/>
</dbReference>
<dbReference type="eggNOG" id="KOG0027">
    <property type="taxonomic scope" value="Eukaryota"/>
</dbReference>
<dbReference type="InterPro" id="IPR029063">
    <property type="entry name" value="SAM-dependent_MTases_sf"/>
</dbReference>
<keyword evidence="4" id="KW-0489">Methyltransferase</keyword>
<dbReference type="HOGENOM" id="CLU_024840_3_0_1"/>
<name>L1JXI5_GUITC</name>
<dbReference type="GO" id="GO:0005509">
    <property type="term" value="F:calcium ion binding"/>
    <property type="evidence" value="ECO:0007669"/>
    <property type="project" value="InterPro"/>
</dbReference>
<dbReference type="OMA" id="TYKHSIT"/>
<dbReference type="KEGG" id="gtt:GUITHDRAFT_133463"/>
<dbReference type="RefSeq" id="XP_005840067.1">
    <property type="nucleotide sequence ID" value="XM_005840010.1"/>
</dbReference>
<evidence type="ECO:0000256" key="4">
    <source>
        <dbReference type="ARBA" id="ARBA00022603"/>
    </source>
</evidence>
<dbReference type="AlphaFoldDB" id="L1JXI5"/>
<dbReference type="InterPro" id="IPR011992">
    <property type="entry name" value="EF-hand-dom_pair"/>
</dbReference>
<dbReference type="EMBL" id="JH992971">
    <property type="protein sequence ID" value="EKX53087.1"/>
    <property type="molecule type" value="Genomic_DNA"/>
</dbReference>
<keyword evidence="9" id="KW-0732">Signal</keyword>
<evidence type="ECO:0000256" key="1">
    <source>
        <dbReference type="ARBA" id="ARBA00004173"/>
    </source>
</evidence>
<dbReference type="PaxDb" id="55529-EKX53087"/>
<gene>
    <name evidence="11" type="ORF">GUITHDRAFT_133463</name>
</gene>
<dbReference type="PANTHER" id="PTHR12049">
    <property type="entry name" value="PROTEIN ARGININE METHYLTRANSFERASE NDUFAF7, MITOCHONDRIAL"/>
    <property type="match status" value="1"/>
</dbReference>
<dbReference type="STRING" id="905079.L1JXI5"/>
<dbReference type="Pfam" id="PF13833">
    <property type="entry name" value="EF-hand_8"/>
    <property type="match status" value="1"/>
</dbReference>
<accession>L1JXI5</accession>
<dbReference type="PROSITE" id="PS50222">
    <property type="entry name" value="EF_HAND_2"/>
    <property type="match status" value="2"/>
</dbReference>
<evidence type="ECO:0000256" key="9">
    <source>
        <dbReference type="SAM" id="SignalP"/>
    </source>
</evidence>
<dbReference type="GO" id="GO:0032981">
    <property type="term" value="P:mitochondrial respiratory chain complex I assembly"/>
    <property type="evidence" value="ECO:0007669"/>
    <property type="project" value="TreeGrafter"/>
</dbReference>
<keyword evidence="5" id="KW-0808">Transferase</keyword>
<reference evidence="11 13" key="1">
    <citation type="journal article" date="2012" name="Nature">
        <title>Algal genomes reveal evolutionary mosaicism and the fate of nucleomorphs.</title>
        <authorList>
            <consortium name="DOE Joint Genome Institute"/>
            <person name="Curtis B.A."/>
            <person name="Tanifuji G."/>
            <person name="Burki F."/>
            <person name="Gruber A."/>
            <person name="Irimia M."/>
            <person name="Maruyama S."/>
            <person name="Arias M.C."/>
            <person name="Ball S.G."/>
            <person name="Gile G.H."/>
            <person name="Hirakawa Y."/>
            <person name="Hopkins J.F."/>
            <person name="Kuo A."/>
            <person name="Rensing S.A."/>
            <person name="Schmutz J."/>
            <person name="Symeonidi A."/>
            <person name="Elias M."/>
            <person name="Eveleigh R.J."/>
            <person name="Herman E.K."/>
            <person name="Klute M.J."/>
            <person name="Nakayama T."/>
            <person name="Obornik M."/>
            <person name="Reyes-Prieto A."/>
            <person name="Armbrust E.V."/>
            <person name="Aves S.J."/>
            <person name="Beiko R.G."/>
            <person name="Coutinho P."/>
            <person name="Dacks J.B."/>
            <person name="Durnford D.G."/>
            <person name="Fast N.M."/>
            <person name="Green B.R."/>
            <person name="Grisdale C.J."/>
            <person name="Hempel F."/>
            <person name="Henrissat B."/>
            <person name="Hoppner M.P."/>
            <person name="Ishida K."/>
            <person name="Kim E."/>
            <person name="Koreny L."/>
            <person name="Kroth P.G."/>
            <person name="Liu Y."/>
            <person name="Malik S.B."/>
            <person name="Maier U.G."/>
            <person name="McRose D."/>
            <person name="Mock T."/>
            <person name="Neilson J.A."/>
            <person name="Onodera N.T."/>
            <person name="Poole A.M."/>
            <person name="Pritham E.J."/>
            <person name="Richards T.A."/>
            <person name="Rocap G."/>
            <person name="Roy S.W."/>
            <person name="Sarai C."/>
            <person name="Schaack S."/>
            <person name="Shirato S."/>
            <person name="Slamovits C.H."/>
            <person name="Spencer D.F."/>
            <person name="Suzuki S."/>
            <person name="Worden A.Z."/>
            <person name="Zauner S."/>
            <person name="Barry K."/>
            <person name="Bell C."/>
            <person name="Bharti A.K."/>
            <person name="Crow J.A."/>
            <person name="Grimwood J."/>
            <person name="Kramer R."/>
            <person name="Lindquist E."/>
            <person name="Lucas S."/>
            <person name="Salamov A."/>
            <person name="McFadden G.I."/>
            <person name="Lane C.E."/>
            <person name="Keeling P.J."/>
            <person name="Gray M.W."/>
            <person name="Grigoriev I.V."/>
            <person name="Archibald J.M."/>
        </authorList>
    </citation>
    <scope>NUCLEOTIDE SEQUENCE</scope>
    <source>
        <strain evidence="11 13">CCMP2712</strain>
    </source>
</reference>
<comment type="subcellular location">
    <subcellularLocation>
        <location evidence="1">Mitochondrion</location>
    </subcellularLocation>
</comment>
<organism evidence="11">
    <name type="scientific">Guillardia theta (strain CCMP2712)</name>
    <name type="common">Cryptophyte</name>
    <dbReference type="NCBI Taxonomy" id="905079"/>
    <lineage>
        <taxon>Eukaryota</taxon>
        <taxon>Cryptophyceae</taxon>
        <taxon>Pyrenomonadales</taxon>
        <taxon>Geminigeraceae</taxon>
        <taxon>Guillardia</taxon>
    </lineage>
</organism>
<reference evidence="13" key="2">
    <citation type="submission" date="2012-11" db="EMBL/GenBank/DDBJ databases">
        <authorList>
            <person name="Kuo A."/>
            <person name="Curtis B.A."/>
            <person name="Tanifuji G."/>
            <person name="Burki F."/>
            <person name="Gruber A."/>
            <person name="Irimia M."/>
            <person name="Maruyama S."/>
            <person name="Arias M.C."/>
            <person name="Ball S.G."/>
            <person name="Gile G.H."/>
            <person name="Hirakawa Y."/>
            <person name="Hopkins J.F."/>
            <person name="Rensing S.A."/>
            <person name="Schmutz J."/>
            <person name="Symeonidi A."/>
            <person name="Elias M."/>
            <person name="Eveleigh R.J."/>
            <person name="Herman E.K."/>
            <person name="Klute M.J."/>
            <person name="Nakayama T."/>
            <person name="Obornik M."/>
            <person name="Reyes-Prieto A."/>
            <person name="Armbrust E.V."/>
            <person name="Aves S.J."/>
            <person name="Beiko R.G."/>
            <person name="Coutinho P."/>
            <person name="Dacks J.B."/>
            <person name="Durnford D.G."/>
            <person name="Fast N.M."/>
            <person name="Green B.R."/>
            <person name="Grisdale C."/>
            <person name="Hempe F."/>
            <person name="Henrissat B."/>
            <person name="Hoppner M.P."/>
            <person name="Ishida K.-I."/>
            <person name="Kim E."/>
            <person name="Koreny L."/>
            <person name="Kroth P.G."/>
            <person name="Liu Y."/>
            <person name="Malik S.-B."/>
            <person name="Maier U.G."/>
            <person name="McRose D."/>
            <person name="Mock T."/>
            <person name="Neilson J.A."/>
            <person name="Onodera N.T."/>
            <person name="Poole A.M."/>
            <person name="Pritham E.J."/>
            <person name="Richards T.A."/>
            <person name="Rocap G."/>
            <person name="Roy S.W."/>
            <person name="Sarai C."/>
            <person name="Schaack S."/>
            <person name="Shirato S."/>
            <person name="Slamovits C.H."/>
            <person name="Spencer D.F."/>
            <person name="Suzuki S."/>
            <person name="Worden A.Z."/>
            <person name="Zauner S."/>
            <person name="Barry K."/>
            <person name="Bell C."/>
            <person name="Bharti A.K."/>
            <person name="Crow J.A."/>
            <person name="Grimwood J."/>
            <person name="Kramer R."/>
            <person name="Lindquist E."/>
            <person name="Lucas S."/>
            <person name="Salamov A."/>
            <person name="McFadden G.I."/>
            <person name="Lane C.E."/>
            <person name="Keeling P.J."/>
            <person name="Gray M.W."/>
            <person name="Grigoriev I.V."/>
            <person name="Archibald J.M."/>
        </authorList>
    </citation>
    <scope>NUCLEOTIDE SEQUENCE</scope>
    <source>
        <strain evidence="13">CCMP2712</strain>
    </source>
</reference>
<dbReference type="GO" id="GO:0035243">
    <property type="term" value="F:protein-arginine omega-N symmetric methyltransferase activity"/>
    <property type="evidence" value="ECO:0007669"/>
    <property type="project" value="UniProtKB-EC"/>
</dbReference>
<dbReference type="SMART" id="SM00054">
    <property type="entry name" value="EFh"/>
    <property type="match status" value="2"/>
</dbReference>
<evidence type="ECO:0000256" key="5">
    <source>
        <dbReference type="ARBA" id="ARBA00022679"/>
    </source>
</evidence>
<evidence type="ECO:0000259" key="10">
    <source>
        <dbReference type="PROSITE" id="PS50222"/>
    </source>
</evidence>
<evidence type="ECO:0000313" key="11">
    <source>
        <dbReference type="EMBL" id="EKX53087.1"/>
    </source>
</evidence>
<comment type="catalytic activity">
    <reaction evidence="7">
        <text>L-arginyl-[protein] + 2 S-adenosyl-L-methionine = N(omega),N(omega)'-dimethyl-L-arginyl-[protein] + 2 S-adenosyl-L-homocysteine + 2 H(+)</text>
        <dbReference type="Rhea" id="RHEA:48108"/>
        <dbReference type="Rhea" id="RHEA-COMP:10532"/>
        <dbReference type="Rhea" id="RHEA-COMP:11992"/>
        <dbReference type="ChEBI" id="CHEBI:15378"/>
        <dbReference type="ChEBI" id="CHEBI:29965"/>
        <dbReference type="ChEBI" id="CHEBI:57856"/>
        <dbReference type="ChEBI" id="CHEBI:59789"/>
        <dbReference type="ChEBI" id="CHEBI:88221"/>
        <dbReference type="EC" id="2.1.1.320"/>
    </reaction>
</comment>
<dbReference type="SUPFAM" id="SSF47473">
    <property type="entry name" value="EF-hand"/>
    <property type="match status" value="1"/>
</dbReference>
<dbReference type="Pfam" id="PF02636">
    <property type="entry name" value="Methyltransf_28"/>
    <property type="match status" value="1"/>
</dbReference>
<keyword evidence="13" id="KW-1185">Reference proteome</keyword>
<dbReference type="Proteomes" id="UP000011087">
    <property type="component" value="Unassembled WGS sequence"/>
</dbReference>
<evidence type="ECO:0000256" key="2">
    <source>
        <dbReference type="ARBA" id="ARBA00005891"/>
    </source>
</evidence>
<comment type="similarity">
    <text evidence="2">Belongs to the NDUFAF7 family.</text>
</comment>
<dbReference type="GO" id="GO:0032259">
    <property type="term" value="P:methylation"/>
    <property type="evidence" value="ECO:0007669"/>
    <property type="project" value="UniProtKB-KW"/>
</dbReference>
<feature type="region of interest" description="Disordered" evidence="8">
    <location>
        <begin position="596"/>
        <end position="621"/>
    </location>
</feature>
<evidence type="ECO:0000313" key="13">
    <source>
        <dbReference type="Proteomes" id="UP000011087"/>
    </source>
</evidence>
<dbReference type="InterPro" id="IPR003788">
    <property type="entry name" value="NDUFAF7"/>
</dbReference>
<feature type="domain" description="EF-hand" evidence="10">
    <location>
        <begin position="59"/>
        <end position="94"/>
    </location>
</feature>
<dbReference type="InterPro" id="IPR038375">
    <property type="entry name" value="NDUFAF7_sf"/>
</dbReference>
<evidence type="ECO:0000313" key="12">
    <source>
        <dbReference type="EnsemblProtists" id="EKX53087"/>
    </source>
</evidence>
<dbReference type="GO" id="GO:0005739">
    <property type="term" value="C:mitochondrion"/>
    <property type="evidence" value="ECO:0007669"/>
    <property type="project" value="UniProtKB-SubCell"/>
</dbReference>
<feature type="domain" description="EF-hand" evidence="10">
    <location>
        <begin position="22"/>
        <end position="57"/>
    </location>
</feature>
<dbReference type="OrthoDB" id="438553at2759"/>